<evidence type="ECO:0000256" key="1">
    <source>
        <dbReference type="ARBA" id="ARBA00008857"/>
    </source>
</evidence>
<evidence type="ECO:0000259" key="6">
    <source>
        <dbReference type="PROSITE" id="PS51898"/>
    </source>
</evidence>
<dbReference type="InterPro" id="IPR044068">
    <property type="entry name" value="CB"/>
</dbReference>
<dbReference type="Gene3D" id="1.10.150.130">
    <property type="match status" value="1"/>
</dbReference>
<dbReference type="PANTHER" id="PTHR30349:SF64">
    <property type="entry name" value="PROPHAGE INTEGRASE INTD-RELATED"/>
    <property type="match status" value="1"/>
</dbReference>
<gene>
    <name evidence="8" type="ORF">NPRO_11480</name>
</gene>
<reference evidence="8" key="1">
    <citation type="journal article" name="DNA Res.">
        <title>The physiological potential of anammox bacteria as revealed by their core genome structure.</title>
        <authorList>
            <person name="Okubo T."/>
            <person name="Toyoda A."/>
            <person name="Fukuhara K."/>
            <person name="Uchiyama I."/>
            <person name="Harigaya Y."/>
            <person name="Kuroiwa M."/>
            <person name="Suzuki T."/>
            <person name="Murakami Y."/>
            <person name="Suwa Y."/>
            <person name="Takami H."/>
        </authorList>
    </citation>
    <scope>NUCLEOTIDE SEQUENCE</scope>
    <source>
        <strain evidence="8">317325-2</strain>
    </source>
</reference>
<dbReference type="GO" id="GO:0006310">
    <property type="term" value="P:DNA recombination"/>
    <property type="evidence" value="ECO:0007669"/>
    <property type="project" value="UniProtKB-KW"/>
</dbReference>
<dbReference type="InterPro" id="IPR010998">
    <property type="entry name" value="Integrase_recombinase_N"/>
</dbReference>
<dbReference type="InterPro" id="IPR013762">
    <property type="entry name" value="Integrase-like_cat_sf"/>
</dbReference>
<sequence>MLMVNSTSGEPRTVTEFLNAARDHLRKRHLSLKTERAYLHRMREFIEFHGRKHPSNLTGEDISAYLTHLAVDRSVAASTQNVALNALVYMYRNVLGVAMPQAAGIVRAQRCKRIPCVLTQDEVQRLLENMSGETYLMASLLYGAGLRLAECLDLRVKDLAIEKRTLSVREGKGGKDRTTMIPVKIIPALKVQLGRSRLLFELDRKLDRPGVALPGALERKYPNAGKEWPWHWLFPAESLSTDPRTSTVRRHHVHEDRLQRAVKKAAHAAAIDKPVSCHTLRHSFATHLLEHGYDIRTVQELLGHKDVRTTMVYTHVMNRPGMNVRSPLDG</sequence>
<accession>A0A809R7J1</accession>
<evidence type="ECO:0000256" key="3">
    <source>
        <dbReference type="ARBA" id="ARBA00023125"/>
    </source>
</evidence>
<dbReference type="PANTHER" id="PTHR30349">
    <property type="entry name" value="PHAGE INTEGRASE-RELATED"/>
    <property type="match status" value="1"/>
</dbReference>
<dbReference type="InterPro" id="IPR011946">
    <property type="entry name" value="Integrase_integron-type"/>
</dbReference>
<organism evidence="8 9">
    <name type="scientific">Candidatus Nitrosymbiomonas proteolyticus</name>
    <dbReference type="NCBI Taxonomy" id="2608984"/>
    <lineage>
        <taxon>Bacteria</taxon>
        <taxon>Bacillati</taxon>
        <taxon>Armatimonadota</taxon>
        <taxon>Armatimonadota incertae sedis</taxon>
        <taxon>Candidatus Nitrosymbiomonas</taxon>
    </lineage>
</organism>
<feature type="domain" description="Tyr recombinase" evidence="6">
    <location>
        <begin position="113"/>
        <end position="326"/>
    </location>
</feature>
<dbReference type="PROSITE" id="PS51898">
    <property type="entry name" value="TYR_RECOMBINASE"/>
    <property type="match status" value="1"/>
</dbReference>
<dbReference type="KEGG" id="npy:NPRO_11480"/>
<evidence type="ECO:0000256" key="5">
    <source>
        <dbReference type="PROSITE-ProRule" id="PRU01248"/>
    </source>
</evidence>
<keyword evidence="2" id="KW-0229">DNA integration</keyword>
<dbReference type="Pfam" id="PF13495">
    <property type="entry name" value="Phage_int_SAM_4"/>
    <property type="match status" value="1"/>
</dbReference>
<evidence type="ECO:0000313" key="9">
    <source>
        <dbReference type="Proteomes" id="UP000662873"/>
    </source>
</evidence>
<dbReference type="InterPro" id="IPR004107">
    <property type="entry name" value="Integrase_SAM-like_N"/>
</dbReference>
<proteinExistence type="inferred from homology"/>
<dbReference type="Proteomes" id="UP000662873">
    <property type="component" value="Chromosome"/>
</dbReference>
<feature type="domain" description="Core-binding (CB)" evidence="7">
    <location>
        <begin position="12"/>
        <end position="95"/>
    </location>
</feature>
<dbReference type="InterPro" id="IPR011010">
    <property type="entry name" value="DNA_brk_join_enz"/>
</dbReference>
<dbReference type="Gene3D" id="1.10.443.10">
    <property type="entry name" value="Intergrase catalytic core"/>
    <property type="match status" value="1"/>
</dbReference>
<evidence type="ECO:0000313" key="8">
    <source>
        <dbReference type="EMBL" id="BBO23553.1"/>
    </source>
</evidence>
<dbReference type="PROSITE" id="PS51900">
    <property type="entry name" value="CB"/>
    <property type="match status" value="1"/>
</dbReference>
<evidence type="ECO:0000256" key="2">
    <source>
        <dbReference type="ARBA" id="ARBA00022908"/>
    </source>
</evidence>
<dbReference type="AlphaFoldDB" id="A0A809R7J1"/>
<dbReference type="SUPFAM" id="SSF56349">
    <property type="entry name" value="DNA breaking-rejoining enzymes"/>
    <property type="match status" value="1"/>
</dbReference>
<comment type="similarity">
    <text evidence="1">Belongs to the 'phage' integrase family.</text>
</comment>
<dbReference type="GO" id="GO:0003677">
    <property type="term" value="F:DNA binding"/>
    <property type="evidence" value="ECO:0007669"/>
    <property type="project" value="UniProtKB-UniRule"/>
</dbReference>
<protein>
    <submittedName>
        <fullName evidence="8">Integrase/recombinase</fullName>
    </submittedName>
</protein>
<evidence type="ECO:0000259" key="7">
    <source>
        <dbReference type="PROSITE" id="PS51900"/>
    </source>
</evidence>
<evidence type="ECO:0000256" key="4">
    <source>
        <dbReference type="ARBA" id="ARBA00023172"/>
    </source>
</evidence>
<name>A0A809R7J1_9BACT</name>
<keyword evidence="4" id="KW-0233">DNA recombination</keyword>
<dbReference type="InterPro" id="IPR050090">
    <property type="entry name" value="Tyrosine_recombinase_XerCD"/>
</dbReference>
<dbReference type="InterPro" id="IPR002104">
    <property type="entry name" value="Integrase_catalytic"/>
</dbReference>
<dbReference type="NCBIfam" id="TIGR02249">
    <property type="entry name" value="integrase_gron"/>
    <property type="match status" value="1"/>
</dbReference>
<dbReference type="GO" id="GO:0015074">
    <property type="term" value="P:DNA integration"/>
    <property type="evidence" value="ECO:0007669"/>
    <property type="project" value="UniProtKB-KW"/>
</dbReference>
<dbReference type="EMBL" id="AP021858">
    <property type="protein sequence ID" value="BBO23553.1"/>
    <property type="molecule type" value="Genomic_DNA"/>
</dbReference>
<dbReference type="Pfam" id="PF00589">
    <property type="entry name" value="Phage_integrase"/>
    <property type="match status" value="1"/>
</dbReference>
<keyword evidence="3 5" id="KW-0238">DNA-binding</keyword>